<accession>A0AAV9CBG8</accession>
<evidence type="ECO:0000313" key="1">
    <source>
        <dbReference type="EMBL" id="KAK1286049.1"/>
    </source>
</evidence>
<sequence length="130" mass="15072">MGLPKMSTVAANLLIDIGYFPVHVNLDLLKYNIRTEYSNEVLMAAENSLNCSSDPDEMIRKDFTSLKIYAIHVGEADETTTQELREYKHYYKKVKDHENYRPSLVIGHQANFILLEPEVWENEIASDDYK</sequence>
<protein>
    <submittedName>
        <fullName evidence="1">Uncharacterized protein</fullName>
    </submittedName>
</protein>
<comment type="caution">
    <text evidence="1">The sequence shown here is derived from an EMBL/GenBank/DDBJ whole genome shotgun (WGS) entry which is preliminary data.</text>
</comment>
<dbReference type="EMBL" id="JAUJYO010000020">
    <property type="protein sequence ID" value="KAK1286049.1"/>
    <property type="molecule type" value="Genomic_DNA"/>
</dbReference>
<reference evidence="1" key="2">
    <citation type="submission" date="2023-06" db="EMBL/GenBank/DDBJ databases">
        <authorList>
            <person name="Ma L."/>
            <person name="Liu K.-W."/>
            <person name="Li Z."/>
            <person name="Hsiao Y.-Y."/>
            <person name="Qi Y."/>
            <person name="Fu T."/>
            <person name="Tang G."/>
            <person name="Zhang D."/>
            <person name="Sun W.-H."/>
            <person name="Liu D.-K."/>
            <person name="Li Y."/>
            <person name="Chen G.-Z."/>
            <person name="Liu X.-D."/>
            <person name="Liao X.-Y."/>
            <person name="Jiang Y.-T."/>
            <person name="Yu X."/>
            <person name="Hao Y."/>
            <person name="Huang J."/>
            <person name="Zhao X.-W."/>
            <person name="Ke S."/>
            <person name="Chen Y.-Y."/>
            <person name="Wu W.-L."/>
            <person name="Hsu J.-L."/>
            <person name="Lin Y.-F."/>
            <person name="Huang M.-D."/>
            <person name="Li C.-Y."/>
            <person name="Huang L."/>
            <person name="Wang Z.-W."/>
            <person name="Zhao X."/>
            <person name="Zhong W.-Y."/>
            <person name="Peng D.-H."/>
            <person name="Ahmad S."/>
            <person name="Lan S."/>
            <person name="Zhang J.-S."/>
            <person name="Tsai W.-C."/>
            <person name="Van De Peer Y."/>
            <person name="Liu Z.-J."/>
        </authorList>
    </citation>
    <scope>NUCLEOTIDE SEQUENCE</scope>
    <source>
        <strain evidence="1">CP</strain>
        <tissue evidence="1">Leaves</tissue>
    </source>
</reference>
<keyword evidence="2" id="KW-1185">Reference proteome</keyword>
<name>A0AAV9CBG8_ACOCL</name>
<reference evidence="1" key="1">
    <citation type="journal article" date="2023" name="Nat. Commun.">
        <title>Diploid and tetraploid genomes of Acorus and the evolution of monocots.</title>
        <authorList>
            <person name="Ma L."/>
            <person name="Liu K.W."/>
            <person name="Li Z."/>
            <person name="Hsiao Y.Y."/>
            <person name="Qi Y."/>
            <person name="Fu T."/>
            <person name="Tang G.D."/>
            <person name="Zhang D."/>
            <person name="Sun W.H."/>
            <person name="Liu D.K."/>
            <person name="Li Y."/>
            <person name="Chen G.Z."/>
            <person name="Liu X.D."/>
            <person name="Liao X.Y."/>
            <person name="Jiang Y.T."/>
            <person name="Yu X."/>
            <person name="Hao Y."/>
            <person name="Huang J."/>
            <person name="Zhao X.W."/>
            <person name="Ke S."/>
            <person name="Chen Y.Y."/>
            <person name="Wu W.L."/>
            <person name="Hsu J.L."/>
            <person name="Lin Y.F."/>
            <person name="Huang M.D."/>
            <person name="Li C.Y."/>
            <person name="Huang L."/>
            <person name="Wang Z.W."/>
            <person name="Zhao X."/>
            <person name="Zhong W.Y."/>
            <person name="Peng D.H."/>
            <person name="Ahmad S."/>
            <person name="Lan S."/>
            <person name="Zhang J.S."/>
            <person name="Tsai W.C."/>
            <person name="Van de Peer Y."/>
            <person name="Liu Z.J."/>
        </authorList>
    </citation>
    <scope>NUCLEOTIDE SEQUENCE</scope>
    <source>
        <strain evidence="1">CP</strain>
    </source>
</reference>
<gene>
    <name evidence="1" type="ORF">QJS10_CPB20g02149</name>
</gene>
<proteinExistence type="predicted"/>
<organism evidence="1 2">
    <name type="scientific">Acorus calamus</name>
    <name type="common">Sweet flag</name>
    <dbReference type="NCBI Taxonomy" id="4465"/>
    <lineage>
        <taxon>Eukaryota</taxon>
        <taxon>Viridiplantae</taxon>
        <taxon>Streptophyta</taxon>
        <taxon>Embryophyta</taxon>
        <taxon>Tracheophyta</taxon>
        <taxon>Spermatophyta</taxon>
        <taxon>Magnoliopsida</taxon>
        <taxon>Liliopsida</taxon>
        <taxon>Acoraceae</taxon>
        <taxon>Acorus</taxon>
    </lineage>
</organism>
<dbReference type="Proteomes" id="UP001180020">
    <property type="component" value="Unassembled WGS sequence"/>
</dbReference>
<evidence type="ECO:0000313" key="2">
    <source>
        <dbReference type="Proteomes" id="UP001180020"/>
    </source>
</evidence>
<dbReference type="AlphaFoldDB" id="A0AAV9CBG8"/>